<dbReference type="AlphaFoldDB" id="A0A6A5ZT55"/>
<dbReference type="PANTHER" id="PTHR33112:SF10">
    <property type="entry name" value="TOL"/>
    <property type="match status" value="1"/>
</dbReference>
<name>A0A6A5ZT55_9PLEO</name>
<accession>A0A6A5ZT55</accession>
<evidence type="ECO:0000259" key="1">
    <source>
        <dbReference type="Pfam" id="PF06985"/>
    </source>
</evidence>
<gene>
    <name evidence="2" type="ORF">BDV96DRAFT_564247</name>
</gene>
<proteinExistence type="predicted"/>
<evidence type="ECO:0000313" key="2">
    <source>
        <dbReference type="EMBL" id="KAF2121431.1"/>
    </source>
</evidence>
<organism evidence="2 3">
    <name type="scientific">Lophiotrema nucula</name>
    <dbReference type="NCBI Taxonomy" id="690887"/>
    <lineage>
        <taxon>Eukaryota</taxon>
        <taxon>Fungi</taxon>
        <taxon>Dikarya</taxon>
        <taxon>Ascomycota</taxon>
        <taxon>Pezizomycotina</taxon>
        <taxon>Dothideomycetes</taxon>
        <taxon>Pleosporomycetidae</taxon>
        <taxon>Pleosporales</taxon>
        <taxon>Lophiotremataceae</taxon>
        <taxon>Lophiotrema</taxon>
    </lineage>
</organism>
<dbReference type="PANTHER" id="PTHR33112">
    <property type="entry name" value="DOMAIN PROTEIN, PUTATIVE-RELATED"/>
    <property type="match status" value="1"/>
</dbReference>
<dbReference type="InterPro" id="IPR010730">
    <property type="entry name" value="HET"/>
</dbReference>
<evidence type="ECO:0000313" key="3">
    <source>
        <dbReference type="Proteomes" id="UP000799770"/>
    </source>
</evidence>
<feature type="domain" description="Heterokaryon incompatibility" evidence="1">
    <location>
        <begin position="225"/>
        <end position="376"/>
    </location>
</feature>
<reference evidence="2" key="1">
    <citation type="journal article" date="2020" name="Stud. Mycol.">
        <title>101 Dothideomycetes genomes: a test case for predicting lifestyles and emergence of pathogens.</title>
        <authorList>
            <person name="Haridas S."/>
            <person name="Albert R."/>
            <person name="Binder M."/>
            <person name="Bloem J."/>
            <person name="Labutti K."/>
            <person name="Salamov A."/>
            <person name="Andreopoulos B."/>
            <person name="Baker S."/>
            <person name="Barry K."/>
            <person name="Bills G."/>
            <person name="Bluhm B."/>
            <person name="Cannon C."/>
            <person name="Castanera R."/>
            <person name="Culley D."/>
            <person name="Daum C."/>
            <person name="Ezra D."/>
            <person name="Gonzalez J."/>
            <person name="Henrissat B."/>
            <person name="Kuo A."/>
            <person name="Liang C."/>
            <person name="Lipzen A."/>
            <person name="Lutzoni F."/>
            <person name="Magnuson J."/>
            <person name="Mondo S."/>
            <person name="Nolan M."/>
            <person name="Ohm R."/>
            <person name="Pangilinan J."/>
            <person name="Park H.-J."/>
            <person name="Ramirez L."/>
            <person name="Alfaro M."/>
            <person name="Sun H."/>
            <person name="Tritt A."/>
            <person name="Yoshinaga Y."/>
            <person name="Zwiers L.-H."/>
            <person name="Turgeon B."/>
            <person name="Goodwin S."/>
            <person name="Spatafora J."/>
            <person name="Crous P."/>
            <person name="Grigoriev I."/>
        </authorList>
    </citation>
    <scope>NUCLEOTIDE SEQUENCE</scope>
    <source>
        <strain evidence="2">CBS 627.86</strain>
    </source>
</reference>
<dbReference type="Pfam" id="PF06985">
    <property type="entry name" value="HET"/>
    <property type="match status" value="1"/>
</dbReference>
<keyword evidence="3" id="KW-1185">Reference proteome</keyword>
<dbReference type="Proteomes" id="UP000799770">
    <property type="component" value="Unassembled WGS sequence"/>
</dbReference>
<sequence>MSELILPKEGLPEDSGSSLLDYCDVCLRILECIPKCGENLWTRYDLPKSTPYRDSAEHCPLCQFVVTHLEDFRGHHTDIVKVEEGASTTAYMVRICCYRSFRLRDGQRSVTCFCKLFLLGTKESGIGELGELDFAVWAEEGSRASSSLVTRRPILKYDAESINNTIEDWYAECTSHHNGCGLIAAAGSARTDDDVKLPSRILEISGNTEVLTVRLIATQESKGTYCALSHCWGSEDCQPIKTTTENIHEHMLSINYAALPRTFKDAVLTTHRLGIRHLWIDSLCIIQDDIEDWKQESQTMGLLYKEATVVLAAAGSTNPSGGLFMSGRSQSHTVTVPFIKDGAAQGVFNIARTPYCARKCSMHWSPLESRGWALQELYFARRLVLFLAESIGWHCQSRDWQETGAYGSHGVWQNRQWSGILSNYSTRHLTYPSDRLIAIQGIVNEEQPTRSGRFINGIWEDNMAAELLWHGTRWRDADWDDPPSWSWASKGGPKYWPIEIYSGWTEGLTQALRIEPPDTIRVTGRLIQLDFDKTAILECCTIRITGGTLLSTFLLGNPTFAVRKESSSRGSLCGLAKFDEQDSSPAQCLLLLRNGSNIFY</sequence>
<dbReference type="EMBL" id="ML977312">
    <property type="protein sequence ID" value="KAF2121431.1"/>
    <property type="molecule type" value="Genomic_DNA"/>
</dbReference>
<dbReference type="OrthoDB" id="5347061at2759"/>
<protein>
    <submittedName>
        <fullName evidence="2">Heterokaryon incompatibility protein-domain-containing protein</fullName>
    </submittedName>
</protein>